<accession>A0A1M5XZH7</accession>
<protein>
    <submittedName>
        <fullName evidence="2">Uncharacterized conserved protein, contains GH25 family domain</fullName>
    </submittedName>
</protein>
<feature type="chain" id="PRO_5012590216" evidence="1">
    <location>
        <begin position="22"/>
        <end position="268"/>
    </location>
</feature>
<sequence length="268" mass="29116">MTYLGWITAACVALTPLMASAHEFWIEPRAYQVDPGGSIVATLRIGEEFGGAEQAYLPRSFARFEMRCAGSKAGVPGRAGDRPALAVKAPADGLCVAIHQTQSYSLTYQEWQKFLNFVDHKDFATAVADHKARGLPETGFTERYSRYAKSLIAVGSGQGKDRAEGLATEIVAEANPYTDNVSGGMPVRVLYNGKPRANAQVELFAKSPGGSVKITLHRTDRQGRVRLPVRAGYSYLADAVVLRPLKPAKDGDPVWETLWASLTFAVPR</sequence>
<keyword evidence="3" id="KW-1185">Reference proteome</keyword>
<dbReference type="EMBL" id="FQXC01000009">
    <property type="protein sequence ID" value="SHI04948.1"/>
    <property type="molecule type" value="Genomic_DNA"/>
</dbReference>
<keyword evidence="1" id="KW-0732">Signal</keyword>
<dbReference type="OrthoDB" id="581894at2"/>
<dbReference type="InterPro" id="IPR019613">
    <property type="entry name" value="DUF4198"/>
</dbReference>
<dbReference type="RefSeq" id="WP_072780068.1">
    <property type="nucleotide sequence ID" value="NZ_FQXC01000009.1"/>
</dbReference>
<feature type="signal peptide" evidence="1">
    <location>
        <begin position="1"/>
        <end position="21"/>
    </location>
</feature>
<dbReference type="AlphaFoldDB" id="A0A1M5XZH7"/>
<reference evidence="2 3" key="1">
    <citation type="submission" date="2016-11" db="EMBL/GenBank/DDBJ databases">
        <authorList>
            <person name="Jaros S."/>
            <person name="Januszkiewicz K."/>
            <person name="Wedrychowicz H."/>
        </authorList>
    </citation>
    <scope>NUCLEOTIDE SEQUENCE [LARGE SCALE GENOMIC DNA]</scope>
    <source>
        <strain evidence="2 3">DSM 29431</strain>
    </source>
</reference>
<evidence type="ECO:0000313" key="2">
    <source>
        <dbReference type="EMBL" id="SHI04948.1"/>
    </source>
</evidence>
<gene>
    <name evidence="2" type="ORF">SAMN05443551_4224</name>
</gene>
<evidence type="ECO:0000256" key="1">
    <source>
        <dbReference type="SAM" id="SignalP"/>
    </source>
</evidence>
<proteinExistence type="predicted"/>
<dbReference type="STRING" id="996342.SAMN05443551_4224"/>
<organism evidence="2 3">
    <name type="scientific">Marivita hallyeonensis</name>
    <dbReference type="NCBI Taxonomy" id="996342"/>
    <lineage>
        <taxon>Bacteria</taxon>
        <taxon>Pseudomonadati</taxon>
        <taxon>Pseudomonadota</taxon>
        <taxon>Alphaproteobacteria</taxon>
        <taxon>Rhodobacterales</taxon>
        <taxon>Roseobacteraceae</taxon>
        <taxon>Marivita</taxon>
    </lineage>
</organism>
<evidence type="ECO:0000313" key="3">
    <source>
        <dbReference type="Proteomes" id="UP000184221"/>
    </source>
</evidence>
<dbReference type="Pfam" id="PF10670">
    <property type="entry name" value="DUF4198"/>
    <property type="match status" value="1"/>
</dbReference>
<dbReference type="Proteomes" id="UP000184221">
    <property type="component" value="Unassembled WGS sequence"/>
</dbReference>
<name>A0A1M5XZH7_9RHOB</name>